<organism evidence="4 5">
    <name type="scientific">Porcisia hertigi</name>
    <dbReference type="NCBI Taxonomy" id="2761500"/>
    <lineage>
        <taxon>Eukaryota</taxon>
        <taxon>Discoba</taxon>
        <taxon>Euglenozoa</taxon>
        <taxon>Kinetoplastea</taxon>
        <taxon>Metakinetoplastina</taxon>
        <taxon>Trypanosomatida</taxon>
        <taxon>Trypanosomatidae</taxon>
        <taxon>Leishmaniinae</taxon>
        <taxon>Porcisia</taxon>
    </lineage>
</organism>
<comment type="caution">
    <text evidence="4">The sequence shown here is derived from an EMBL/GenBank/DDBJ whole genome shotgun (WGS) entry which is preliminary data.</text>
</comment>
<feature type="region of interest" description="Disordered" evidence="2">
    <location>
        <begin position="1668"/>
        <end position="1687"/>
    </location>
</feature>
<feature type="compositionally biased region" description="Low complexity" evidence="2">
    <location>
        <begin position="281"/>
        <end position="297"/>
    </location>
</feature>
<evidence type="ECO:0000256" key="2">
    <source>
        <dbReference type="SAM" id="MobiDB-lite"/>
    </source>
</evidence>
<feature type="domain" description="Cullin neddylation" evidence="3">
    <location>
        <begin position="1735"/>
        <end position="1800"/>
    </location>
</feature>
<feature type="region of interest" description="Disordered" evidence="2">
    <location>
        <begin position="1475"/>
        <end position="1525"/>
    </location>
</feature>
<evidence type="ECO:0000313" key="5">
    <source>
        <dbReference type="Proteomes" id="UP000674318"/>
    </source>
</evidence>
<dbReference type="SUPFAM" id="SSF46785">
    <property type="entry name" value="Winged helix' DNA-binding domain"/>
    <property type="match status" value="1"/>
</dbReference>
<evidence type="ECO:0000256" key="1">
    <source>
        <dbReference type="SAM" id="Coils"/>
    </source>
</evidence>
<feature type="region of interest" description="Disordered" evidence="2">
    <location>
        <begin position="370"/>
        <end position="427"/>
    </location>
</feature>
<dbReference type="OrthoDB" id="27073at2759"/>
<feature type="coiled-coil region" evidence="1">
    <location>
        <begin position="649"/>
        <end position="676"/>
    </location>
</feature>
<feature type="compositionally biased region" description="Polar residues" evidence="2">
    <location>
        <begin position="1476"/>
        <end position="1485"/>
    </location>
</feature>
<keyword evidence="5" id="KW-1185">Reference proteome</keyword>
<feature type="region of interest" description="Disordered" evidence="2">
    <location>
        <begin position="1042"/>
        <end position="1068"/>
    </location>
</feature>
<proteinExistence type="predicted"/>
<dbReference type="SMART" id="SM00884">
    <property type="entry name" value="Cullin_Nedd8"/>
    <property type="match status" value="1"/>
</dbReference>
<feature type="region of interest" description="Disordered" evidence="2">
    <location>
        <begin position="1382"/>
        <end position="1403"/>
    </location>
</feature>
<evidence type="ECO:0000313" key="4">
    <source>
        <dbReference type="EMBL" id="KAG5490119.1"/>
    </source>
</evidence>
<dbReference type="GeneID" id="94286367"/>
<protein>
    <recommendedName>
        <fullName evidence="3">Cullin neddylation domain-containing protein</fullName>
    </recommendedName>
</protein>
<dbReference type="Gene3D" id="1.10.10.10">
    <property type="entry name" value="Winged helix-like DNA-binding domain superfamily/Winged helix DNA-binding domain"/>
    <property type="match status" value="1"/>
</dbReference>
<feature type="compositionally biased region" description="Acidic residues" evidence="2">
    <location>
        <begin position="413"/>
        <end position="422"/>
    </location>
</feature>
<dbReference type="RefSeq" id="XP_067752447.1">
    <property type="nucleotide sequence ID" value="XM_067896290.1"/>
</dbReference>
<accession>A0A836HER8</accession>
<reference evidence="4 5" key="1">
    <citation type="submission" date="2021-02" db="EMBL/GenBank/DDBJ databases">
        <title>Porcisia hertigi Genome sequencing and assembly.</title>
        <authorList>
            <person name="Almutairi H."/>
            <person name="Gatherer D."/>
        </authorList>
    </citation>
    <scope>NUCLEOTIDE SEQUENCE [LARGE SCALE GENOMIC DNA]</scope>
    <source>
        <strain evidence="4 5">C119</strain>
    </source>
</reference>
<dbReference type="Proteomes" id="UP000674318">
    <property type="component" value="Unassembled WGS sequence"/>
</dbReference>
<feature type="region of interest" description="Disordered" evidence="2">
    <location>
        <begin position="1263"/>
        <end position="1284"/>
    </location>
</feature>
<dbReference type="InterPro" id="IPR019559">
    <property type="entry name" value="Cullin_neddylation_domain"/>
</dbReference>
<name>A0A836HER8_9TRYP</name>
<feature type="region of interest" description="Disordered" evidence="2">
    <location>
        <begin position="260"/>
        <end position="315"/>
    </location>
</feature>
<dbReference type="Pfam" id="PF10557">
    <property type="entry name" value="Cullin_Nedd8"/>
    <property type="match status" value="1"/>
</dbReference>
<gene>
    <name evidence="4" type="ORF">JKF63_00238</name>
</gene>
<evidence type="ECO:0000259" key="3">
    <source>
        <dbReference type="SMART" id="SM00884"/>
    </source>
</evidence>
<keyword evidence="1" id="KW-0175">Coiled coil</keyword>
<feature type="region of interest" description="Disordered" evidence="2">
    <location>
        <begin position="192"/>
        <end position="212"/>
    </location>
</feature>
<feature type="region of interest" description="Disordered" evidence="2">
    <location>
        <begin position="769"/>
        <end position="789"/>
    </location>
</feature>
<feature type="compositionally biased region" description="Basic and acidic residues" evidence="2">
    <location>
        <begin position="1042"/>
        <end position="1055"/>
    </location>
</feature>
<sequence length="1804" mass="197465">MTVPLGDLTQEWEVVNAELYRASLASHRRYPFLPDSDGGSDDINYSTGGPPSPNPPPSSTTTHAHVYNLLSRVRHVAEDARYNSFHIVQNLLWVTIVAWANHLAIASNNLIRLPMNMRQYDSASTPEHRISFPCDLLPHLEFWDPGVLGQMSSVSSRKPGGNHDAFLHQVPNLSEAWSNAVKRIFEVWCSKPSSGSRTEATQLNDPRSAQGNATPSAIHYAHVWVTVARHFRRFKSLLSLFFLRYDALLEEREEQLHWGGRRRLQRPQTNRSRTPQRHGGPLLASSSNSASAPATLSTDKEAALKKSKPAHQQRCSHFSIPSTVNLLRHLMRSIANENLSKICEVTNDTHLSFLLPPVLRRRLRHHNTLPVSGAGEAGQLGPCAPTQDNATPDEANLAKETPLTSSWRSAERLDDDGDEDDDRVLWSSPPSPLFSYTARTTCRAGQRVQPEEYVIRNFFKLLLMIEDCRAHVLHRRLLEHSKRVASFYGSQLATNLSDDAAVQPSVSIRDASETPQEKKTAAKPRSLAHANRVLREVLQAYLRLRTRLLFLNAGTTHFLDTLSPWGQTHMLESLNAFLCGLCTPTSASADQVQGKSASTLPRPQATQVAASSLDNYNNPTLCTAMNSAVAEFVQKWSVPLWIVMCVDAQQRMEALKRNEDERARRLEHRAAAVEDTHRCTIEPAEYQQRLQPRPAMVGCSEGKRCVNDPWHSGHCSADPSLAIAMCSLTSGAGGAGGDDCANKLATCDRDSVASTELEDAVSRTTTVIWPPRSPSVANGGAEGAGRPFTRRRGRGLDLKYVLHQEQQRCARLGCVKLPRRGVTASRNCAAVVGSRMGRGDVAESLYTGETTSVDENDSSFAALAEAEDNGTDAGVARHSFSATETEERQRIDGQCLTTAGSPRAKCFSLSAQLHQVATTPDEGFPSLLYLLPRGSRCVVQVRTAAAVQQQLFKLFSANVQLYLTDYLAECETAAAAAADQRASLASQTRQEKKAQATILGGNTNARTSADSPIDALTPLPQSVLARMTFLLEMTYAALRGHNQSDSKSFNDHTKGNDVSGNGASPRPLMETDFTANWQEPGAAILEQCSGEFDFAMSTTLSGPTSPAQLTIAAVRKGFQGFLTSVEKRAVLALAQALYGLVQQGVAQQPPAAQLDPLDTILNMASMLNCKDKLVLLLKGYLAPQVIMCRSKSELVVMRQVADRMAYRLGTSVAAPCLALLRNIELFITDPRITTHPLSPCGTPAPTDPEGDLEPKAAYERSMRGNKMGDSDQWRRASGKGTAAENMPPVAVRDAKTLVTAIHQHHGSFGLIHRVHILCEAWWKPHTAVLVSSQRLCELWERHQLLDERILDAVLSFEWRYQGHSESFCGYRQLAKLREKSDRSLSDAPEAGYSQRGSESKHSGILAAGTQQRTVTAAAVVRGFSSALGNAVRCTGHQASDFGYSDTDNESEDYREAYGGLLTLSTLQRHHSAHALSDSSYRGSNLSSMGDPGAGGSGGAGREHWGTSDGRQSTIADDRTSTTVPVDGQLEPRRLRWSLGDGQLAFYFFSSDTASTGRRVSQAVQILGPPLTLLVCQLLDRASGQLYTFNTLYKAIPVATSKPLLAHLLHELVKAKVVVRSVAAGTRKLTYRLCDSVREIHQCKVVVDVSAVAQQEWVKGTMDTVIADASPNGETDSAERGSARVATPPANPREAAIVFPGQLPRAMQQAHLNAAPEAKAAPSLPINGTSPRAYSSNYARKIEVCIVRMMKSERVLSHRELLERITVALEDEIVVTPSQFKRCVTRLIEKELLQRGEKGEYIFVS</sequence>
<dbReference type="InterPro" id="IPR036388">
    <property type="entry name" value="WH-like_DNA-bd_sf"/>
</dbReference>
<feature type="compositionally biased region" description="Basic and acidic residues" evidence="2">
    <location>
        <begin position="1263"/>
        <end position="1274"/>
    </location>
</feature>
<feature type="region of interest" description="Disordered" evidence="2">
    <location>
        <begin position="39"/>
        <end position="61"/>
    </location>
</feature>
<dbReference type="InterPro" id="IPR036390">
    <property type="entry name" value="WH_DNA-bd_sf"/>
</dbReference>
<dbReference type="KEGG" id="phet:94286367"/>
<dbReference type="EMBL" id="JAFJZO010000036">
    <property type="protein sequence ID" value="KAG5490119.1"/>
    <property type="molecule type" value="Genomic_DNA"/>
</dbReference>